<feature type="compositionally biased region" description="Basic and acidic residues" evidence="1">
    <location>
        <begin position="41"/>
        <end position="55"/>
    </location>
</feature>
<dbReference type="RefSeq" id="WP_029605882.1">
    <property type="nucleotide sequence ID" value="NZ_BJVW01000008.1"/>
</dbReference>
<feature type="compositionally biased region" description="Basic and acidic residues" evidence="1">
    <location>
        <begin position="1"/>
        <end position="18"/>
    </location>
</feature>
<evidence type="ECO:0000313" key="2">
    <source>
        <dbReference type="EMBL" id="AOX18164.1"/>
    </source>
</evidence>
<dbReference type="AlphaFoldDB" id="A0A1D8UWY2"/>
<feature type="region of interest" description="Disordered" evidence="1">
    <location>
        <begin position="1"/>
        <end position="25"/>
    </location>
</feature>
<proteinExistence type="predicted"/>
<reference evidence="2 3" key="1">
    <citation type="journal article" date="2016" name="Microb. Cell Fact.">
        <title>Dissection of exopolysaccharide biosynthesis in Kozakia baliensis.</title>
        <authorList>
            <person name="Brandt J.U."/>
            <person name="Jakob F."/>
            <person name="Behr J."/>
            <person name="Geissler A.J."/>
            <person name="Vogel R.F."/>
        </authorList>
    </citation>
    <scope>NUCLEOTIDE SEQUENCE [LARGE SCALE GENOMIC DNA]</scope>
    <source>
        <strain evidence="2 3">DSM 14400</strain>
    </source>
</reference>
<sequence>MSNDHAPHASDSLHDLARKATHSPKLLTKEEVIRLAQHVLKGGEHATEEEKEIAKKATHNPEGVEAEQIVKLGERAQDNK</sequence>
<dbReference type="EMBL" id="CP014674">
    <property type="protein sequence ID" value="AOX18164.1"/>
    <property type="molecule type" value="Genomic_DNA"/>
</dbReference>
<gene>
    <name evidence="2" type="ORF">A0U89_06205</name>
</gene>
<evidence type="ECO:0000313" key="3">
    <source>
        <dbReference type="Proteomes" id="UP000179145"/>
    </source>
</evidence>
<organism evidence="2 3">
    <name type="scientific">Kozakia baliensis</name>
    <dbReference type="NCBI Taxonomy" id="153496"/>
    <lineage>
        <taxon>Bacteria</taxon>
        <taxon>Pseudomonadati</taxon>
        <taxon>Pseudomonadota</taxon>
        <taxon>Alphaproteobacteria</taxon>
        <taxon>Acetobacterales</taxon>
        <taxon>Acetobacteraceae</taxon>
        <taxon>Kozakia</taxon>
    </lineage>
</organism>
<dbReference type="OrthoDB" id="7280042at2"/>
<name>A0A1D8UWY2_9PROT</name>
<protein>
    <submittedName>
        <fullName evidence="2">Uncharacterized protein</fullName>
    </submittedName>
</protein>
<dbReference type="STRING" id="153496.A0U89_06205"/>
<feature type="region of interest" description="Disordered" evidence="1">
    <location>
        <begin position="41"/>
        <end position="80"/>
    </location>
</feature>
<accession>A0A1D8UWY2</accession>
<dbReference type="KEGG" id="kba:A0U89_06205"/>
<evidence type="ECO:0000256" key="1">
    <source>
        <dbReference type="SAM" id="MobiDB-lite"/>
    </source>
</evidence>
<dbReference type="Proteomes" id="UP000179145">
    <property type="component" value="Chromosome"/>
</dbReference>
<keyword evidence="3" id="KW-1185">Reference proteome</keyword>